<evidence type="ECO:0000313" key="2">
    <source>
        <dbReference type="EMBL" id="VDO51019.1"/>
    </source>
</evidence>
<gene>
    <name evidence="2" type="ORF">OFLC_LOCUS7440</name>
</gene>
<evidence type="ECO:0000313" key="4">
    <source>
        <dbReference type="WBParaSite" id="OFLC_0000743801-mRNA-1"/>
    </source>
</evidence>
<organism evidence="4">
    <name type="scientific">Onchocerca flexuosa</name>
    <dbReference type="NCBI Taxonomy" id="387005"/>
    <lineage>
        <taxon>Eukaryota</taxon>
        <taxon>Metazoa</taxon>
        <taxon>Ecdysozoa</taxon>
        <taxon>Nematoda</taxon>
        <taxon>Chromadorea</taxon>
        <taxon>Rhabditida</taxon>
        <taxon>Spirurina</taxon>
        <taxon>Spiruromorpha</taxon>
        <taxon>Filarioidea</taxon>
        <taxon>Onchocercidae</taxon>
        <taxon>Onchocerca</taxon>
    </lineage>
</organism>
<keyword evidence="1" id="KW-0812">Transmembrane</keyword>
<accession>A0A183HIX7</accession>
<keyword evidence="1" id="KW-1133">Transmembrane helix</keyword>
<protein>
    <submittedName>
        <fullName evidence="2 4">Uncharacterized protein</fullName>
    </submittedName>
</protein>
<dbReference type="AlphaFoldDB" id="A0A183HIX7"/>
<keyword evidence="1" id="KW-0472">Membrane</keyword>
<reference evidence="2 3" key="2">
    <citation type="submission" date="2018-11" db="EMBL/GenBank/DDBJ databases">
        <authorList>
            <consortium name="Pathogen Informatics"/>
        </authorList>
    </citation>
    <scope>NUCLEOTIDE SEQUENCE [LARGE SCALE GENOMIC DNA]</scope>
</reference>
<dbReference type="Proteomes" id="UP000267606">
    <property type="component" value="Unassembled WGS sequence"/>
</dbReference>
<feature type="transmembrane region" description="Helical" evidence="1">
    <location>
        <begin position="82"/>
        <end position="102"/>
    </location>
</feature>
<evidence type="ECO:0000313" key="3">
    <source>
        <dbReference type="Proteomes" id="UP000267606"/>
    </source>
</evidence>
<keyword evidence="3" id="KW-1185">Reference proteome</keyword>
<dbReference type="WBParaSite" id="OFLC_0000743801-mRNA-1">
    <property type="protein sequence ID" value="OFLC_0000743801-mRNA-1"/>
    <property type="gene ID" value="OFLC_0000743801"/>
</dbReference>
<sequence length="110" mass="12498">MSNPFPVQKVPFLNRSLLTHLPRVLGVEMVYVHCQSAFDYFATSFVQIEEKVISGGGASHLITVSLYLVLKLSSFPQSRFFPLRIPLFLIVSSYVYIILDVFRAGRCGRR</sequence>
<evidence type="ECO:0000256" key="1">
    <source>
        <dbReference type="SAM" id="Phobius"/>
    </source>
</evidence>
<proteinExistence type="predicted"/>
<name>A0A183HIX7_9BILA</name>
<reference evidence="4" key="1">
    <citation type="submission" date="2016-06" db="UniProtKB">
        <authorList>
            <consortium name="WormBaseParasite"/>
        </authorList>
    </citation>
    <scope>IDENTIFICATION</scope>
</reference>
<dbReference type="EMBL" id="UZAJ01007776">
    <property type="protein sequence ID" value="VDO51019.1"/>
    <property type="molecule type" value="Genomic_DNA"/>
</dbReference>